<dbReference type="Proteomes" id="UP000322025">
    <property type="component" value="Unassembled WGS sequence"/>
</dbReference>
<dbReference type="EMBL" id="VMSO01000025">
    <property type="protein sequence ID" value="KAA8500439.1"/>
    <property type="molecule type" value="Genomic_DNA"/>
</dbReference>
<name>A0A5M9HYB3_9FIRM</name>
<organism evidence="2 3">
    <name type="scientific">Mediterraneibacter catenae</name>
    <dbReference type="NCBI Taxonomy" id="2594882"/>
    <lineage>
        <taxon>Bacteria</taxon>
        <taxon>Bacillati</taxon>
        <taxon>Bacillota</taxon>
        <taxon>Clostridia</taxon>
        <taxon>Lachnospirales</taxon>
        <taxon>Lachnospiraceae</taxon>
        <taxon>Mediterraneibacter</taxon>
    </lineage>
</organism>
<dbReference type="InterPro" id="IPR036465">
    <property type="entry name" value="vWFA_dom_sf"/>
</dbReference>
<keyword evidence="3" id="KW-1185">Reference proteome</keyword>
<evidence type="ECO:0000313" key="3">
    <source>
        <dbReference type="Proteomes" id="UP000322025"/>
    </source>
</evidence>
<reference evidence="2" key="1">
    <citation type="submission" date="2019-07" db="EMBL/GenBank/DDBJ databases">
        <authorList>
            <person name="Wongkuna S."/>
            <person name="Scaria J."/>
        </authorList>
    </citation>
    <scope>NUCLEOTIDE SEQUENCE [LARGE SCALE GENOMIC DNA]</scope>
    <source>
        <strain evidence="2">SW178</strain>
    </source>
</reference>
<dbReference type="CDD" id="cd00198">
    <property type="entry name" value="vWFA"/>
    <property type="match status" value="1"/>
</dbReference>
<proteinExistence type="predicted"/>
<comment type="caution">
    <text evidence="2">The sequence shown here is derived from an EMBL/GenBank/DDBJ whole genome shotgun (WGS) entry which is preliminary data.</text>
</comment>
<dbReference type="InterPro" id="IPR002035">
    <property type="entry name" value="VWF_A"/>
</dbReference>
<dbReference type="Gene3D" id="3.40.50.410">
    <property type="entry name" value="von Willebrand factor, type A domain"/>
    <property type="match status" value="1"/>
</dbReference>
<sequence length="460" mass="48117">MGITNSNKQIDTLQIGCDGTLKVTLALSAAPDISSNPTDIVLVLDRSGSMTGSPLTNLKAGADTFIDIIDEATDSSQDGNIGSGSHIAIVSFSDTAVADTQLITSVADLKAAVNALSASGLTNHADAFSVAAGLFDPMSSNAKVIVMFTDGKTTSGPPPAPVAAAARAAGIVIYCIGLIGADGIDVSVLNDWATDPDASHVAVTPDDSELEDLFADLAANISRPGATNIVINEVINPDFVITSILLPTKGTAMSINPTTLQWKIPELGVSGNEGATLEFYIRHISQSSGTKPVNQSITYSDTEGNSVTFPDPAVKVDCGITVTPEPCPTPVNFTVDGCEDYTVVDLGDTYLESTGRIVELNVTVRSVCPYKRVALGIILTEIDCNGSEYPRGVKTFTIPAHNYPACRDILVKCIRFVLPNDLSVSCAAGRGMCGARNLRARVIAHNIDTDYKCCDTIVTV</sequence>
<dbReference type="RefSeq" id="WP_150311486.1">
    <property type="nucleotide sequence ID" value="NZ_VMSO01000025.1"/>
</dbReference>
<dbReference type="OrthoDB" id="1981177at2"/>
<protein>
    <submittedName>
        <fullName evidence="2">VWA domain-containing protein</fullName>
    </submittedName>
</protein>
<evidence type="ECO:0000313" key="2">
    <source>
        <dbReference type="EMBL" id="KAA8500439.1"/>
    </source>
</evidence>
<dbReference type="PANTHER" id="PTHR24020">
    <property type="entry name" value="COLLAGEN ALPHA"/>
    <property type="match status" value="1"/>
</dbReference>
<feature type="domain" description="VWFA" evidence="1">
    <location>
        <begin position="39"/>
        <end position="217"/>
    </location>
</feature>
<gene>
    <name evidence="2" type="ORF">FNY66_13580</name>
</gene>
<evidence type="ECO:0000259" key="1">
    <source>
        <dbReference type="PROSITE" id="PS50234"/>
    </source>
</evidence>
<dbReference type="SUPFAM" id="SSF53300">
    <property type="entry name" value="vWA-like"/>
    <property type="match status" value="1"/>
</dbReference>
<dbReference type="AlphaFoldDB" id="A0A5M9HYB3"/>
<accession>A0A5M9HYB3</accession>
<dbReference type="SMART" id="SM00327">
    <property type="entry name" value="VWA"/>
    <property type="match status" value="1"/>
</dbReference>
<dbReference type="Pfam" id="PF00092">
    <property type="entry name" value="VWA"/>
    <property type="match status" value="1"/>
</dbReference>
<dbReference type="InterPro" id="IPR050525">
    <property type="entry name" value="ECM_Assembly_Org"/>
</dbReference>
<dbReference type="PROSITE" id="PS50234">
    <property type="entry name" value="VWFA"/>
    <property type="match status" value="1"/>
</dbReference>